<evidence type="ECO:0000259" key="7">
    <source>
        <dbReference type="SMART" id="SM00852"/>
    </source>
</evidence>
<gene>
    <name evidence="8" type="ORF">AVDCRST_MAG94-370</name>
</gene>
<dbReference type="GO" id="GO:0005829">
    <property type="term" value="C:cytosol"/>
    <property type="evidence" value="ECO:0007669"/>
    <property type="project" value="TreeGrafter"/>
</dbReference>
<comment type="similarity">
    <text evidence="3 6">Belongs to the MoaB/Mog family.</text>
</comment>
<evidence type="ECO:0000256" key="4">
    <source>
        <dbReference type="ARBA" id="ARBA00015262"/>
    </source>
</evidence>
<dbReference type="SMART" id="SM00852">
    <property type="entry name" value="MoCF_biosynth"/>
    <property type="match status" value="1"/>
</dbReference>
<dbReference type="PIRSF" id="PIRSF006443">
    <property type="entry name" value="MoaB"/>
    <property type="match status" value="1"/>
</dbReference>
<dbReference type="Pfam" id="PF00994">
    <property type="entry name" value="MoCF_biosynth"/>
    <property type="match status" value="1"/>
</dbReference>
<dbReference type="InterPro" id="IPR008284">
    <property type="entry name" value="MoCF_biosynth_CS"/>
</dbReference>
<accession>A0A6J4KBI9</accession>
<evidence type="ECO:0000256" key="2">
    <source>
        <dbReference type="ARBA" id="ARBA00005046"/>
    </source>
</evidence>
<proteinExistence type="inferred from homology"/>
<feature type="domain" description="MoaB/Mog" evidence="7">
    <location>
        <begin position="17"/>
        <end position="161"/>
    </location>
</feature>
<dbReference type="EMBL" id="CADCTY010000131">
    <property type="protein sequence ID" value="CAA9301310.1"/>
    <property type="molecule type" value="Genomic_DNA"/>
</dbReference>
<dbReference type="SUPFAM" id="SSF53218">
    <property type="entry name" value="Molybdenum cofactor biosynthesis proteins"/>
    <property type="match status" value="1"/>
</dbReference>
<evidence type="ECO:0000256" key="3">
    <source>
        <dbReference type="ARBA" id="ARBA00006112"/>
    </source>
</evidence>
<dbReference type="PANTHER" id="PTHR43232:SF2">
    <property type="entry name" value="MOLYBDENUM COFACTOR BIOSYNTHESIS PROTEIN B"/>
    <property type="match status" value="1"/>
</dbReference>
<sequence length="169" mass="18217">MAATPHPDSAAFAINCAIITVSDTRTVETDRSGEMIRQLLIDAGHQLVAYVILKDKPGQIQTELEQLSQRTELAAVIINGGTGIAPRDTTYDAIAALLEKTLPGFGELFRWLSYQDIGSRAMASRAIAGVFRTKLVFSVPGSTGAVTLAMQTLILPELRHLVSQLHTSN</sequence>
<organism evidence="8">
    <name type="scientific">uncultured Leptolyngbya sp</name>
    <dbReference type="NCBI Taxonomy" id="332963"/>
    <lineage>
        <taxon>Bacteria</taxon>
        <taxon>Bacillati</taxon>
        <taxon>Cyanobacteriota</taxon>
        <taxon>Cyanophyceae</taxon>
        <taxon>Leptolyngbyales</taxon>
        <taxon>Leptolyngbyaceae</taxon>
        <taxon>Leptolyngbya group</taxon>
        <taxon>Leptolyngbya</taxon>
        <taxon>environmental samples</taxon>
    </lineage>
</organism>
<dbReference type="UniPathway" id="UPA00344"/>
<dbReference type="CDD" id="cd00886">
    <property type="entry name" value="MogA_MoaB"/>
    <property type="match status" value="1"/>
</dbReference>
<comment type="function">
    <text evidence="1 6">May be involved in the biosynthesis of molybdopterin.</text>
</comment>
<reference evidence="8" key="1">
    <citation type="submission" date="2020-02" db="EMBL/GenBank/DDBJ databases">
        <authorList>
            <person name="Meier V. D."/>
        </authorList>
    </citation>
    <scope>NUCLEOTIDE SEQUENCE</scope>
    <source>
        <strain evidence="8">AVDCRST_MAG94</strain>
    </source>
</reference>
<dbReference type="InterPro" id="IPR001453">
    <property type="entry name" value="MoaB/Mog_dom"/>
</dbReference>
<dbReference type="InterPro" id="IPR036425">
    <property type="entry name" value="MoaB/Mog-like_dom_sf"/>
</dbReference>
<dbReference type="NCBIfam" id="TIGR00177">
    <property type="entry name" value="molyb_syn"/>
    <property type="match status" value="1"/>
</dbReference>
<evidence type="ECO:0000313" key="8">
    <source>
        <dbReference type="EMBL" id="CAA9301310.1"/>
    </source>
</evidence>
<dbReference type="PANTHER" id="PTHR43232">
    <property type="entry name" value="MOLYBDENUM COFACTOR BIOSYNTHESIS PROTEIN B"/>
    <property type="match status" value="1"/>
</dbReference>
<protein>
    <recommendedName>
        <fullName evidence="4 6">Molybdenum cofactor biosynthesis protein B</fullName>
    </recommendedName>
</protein>
<dbReference type="FunFam" id="3.40.980.10:FF:000006">
    <property type="entry name" value="Molybdenum cofactor biosynthesis protein B"/>
    <property type="match status" value="1"/>
</dbReference>
<dbReference type="PROSITE" id="PS01078">
    <property type="entry name" value="MOCF_BIOSYNTHESIS_1"/>
    <property type="match status" value="1"/>
</dbReference>
<evidence type="ECO:0000256" key="5">
    <source>
        <dbReference type="ARBA" id="ARBA00023150"/>
    </source>
</evidence>
<dbReference type="Gene3D" id="3.40.980.10">
    <property type="entry name" value="MoaB/Mog-like domain"/>
    <property type="match status" value="1"/>
</dbReference>
<name>A0A6J4KBI9_9CYAN</name>
<evidence type="ECO:0000256" key="6">
    <source>
        <dbReference type="PIRNR" id="PIRNR006443"/>
    </source>
</evidence>
<comment type="pathway">
    <text evidence="2 6">Cofactor biosynthesis; molybdopterin biosynthesis.</text>
</comment>
<dbReference type="InterPro" id="IPR012245">
    <property type="entry name" value="MoaB"/>
</dbReference>
<dbReference type="AlphaFoldDB" id="A0A6J4KBI9"/>
<keyword evidence="5 6" id="KW-0501">Molybdenum cofactor biosynthesis</keyword>
<evidence type="ECO:0000256" key="1">
    <source>
        <dbReference type="ARBA" id="ARBA00003487"/>
    </source>
</evidence>
<dbReference type="GO" id="GO:0006777">
    <property type="term" value="P:Mo-molybdopterin cofactor biosynthetic process"/>
    <property type="evidence" value="ECO:0007669"/>
    <property type="project" value="UniProtKB-UniRule"/>
</dbReference>